<protein>
    <submittedName>
        <fullName evidence="2">Uncharacterized protein</fullName>
    </submittedName>
</protein>
<proteinExistence type="predicted"/>
<gene>
    <name evidence="2" type="ORF">METZ01_LOCUS436293</name>
</gene>
<accession>A0A382YKE1</accession>
<sequence>MMSIDLRQRVSYKMKMKNPEHHGDMDDLVSLVTISLTVILALVIGIICFT</sequence>
<keyword evidence="1" id="KW-0472">Membrane</keyword>
<evidence type="ECO:0000313" key="2">
    <source>
        <dbReference type="EMBL" id="SVD83439.1"/>
    </source>
</evidence>
<evidence type="ECO:0000256" key="1">
    <source>
        <dbReference type="SAM" id="Phobius"/>
    </source>
</evidence>
<reference evidence="2" key="1">
    <citation type="submission" date="2018-05" db="EMBL/GenBank/DDBJ databases">
        <authorList>
            <person name="Lanie J.A."/>
            <person name="Ng W.-L."/>
            <person name="Kazmierczak K.M."/>
            <person name="Andrzejewski T.M."/>
            <person name="Davidsen T.M."/>
            <person name="Wayne K.J."/>
            <person name="Tettelin H."/>
            <person name="Glass J.I."/>
            <person name="Rusch D."/>
            <person name="Podicherti R."/>
            <person name="Tsui H.-C.T."/>
            <person name="Winkler M.E."/>
        </authorList>
    </citation>
    <scope>NUCLEOTIDE SEQUENCE</scope>
</reference>
<name>A0A382YKE1_9ZZZZ</name>
<dbReference type="AlphaFoldDB" id="A0A382YKE1"/>
<organism evidence="2">
    <name type="scientific">marine metagenome</name>
    <dbReference type="NCBI Taxonomy" id="408172"/>
    <lineage>
        <taxon>unclassified sequences</taxon>
        <taxon>metagenomes</taxon>
        <taxon>ecological metagenomes</taxon>
    </lineage>
</organism>
<feature type="transmembrane region" description="Helical" evidence="1">
    <location>
        <begin position="28"/>
        <end position="49"/>
    </location>
</feature>
<dbReference type="EMBL" id="UINC01176354">
    <property type="protein sequence ID" value="SVD83439.1"/>
    <property type="molecule type" value="Genomic_DNA"/>
</dbReference>
<keyword evidence="1" id="KW-0812">Transmembrane</keyword>
<keyword evidence="1" id="KW-1133">Transmembrane helix</keyword>